<dbReference type="GO" id="GO:0003887">
    <property type="term" value="F:DNA-directed DNA polymerase activity"/>
    <property type="evidence" value="ECO:0007669"/>
    <property type="project" value="UniProtKB-EC"/>
</dbReference>
<keyword evidence="5" id="KW-0808">Transferase</keyword>
<evidence type="ECO:0000256" key="2">
    <source>
        <dbReference type="ARBA" id="ARBA00022801"/>
    </source>
</evidence>
<evidence type="ECO:0000256" key="1">
    <source>
        <dbReference type="ARBA" id="ARBA00022722"/>
    </source>
</evidence>
<name>A0A5B8RAI9_9ZZZZ</name>
<dbReference type="SMART" id="SM00479">
    <property type="entry name" value="EXOIII"/>
    <property type="match status" value="1"/>
</dbReference>
<dbReference type="CDD" id="cd06127">
    <property type="entry name" value="DEDDh"/>
    <property type="match status" value="1"/>
</dbReference>
<evidence type="ECO:0000256" key="3">
    <source>
        <dbReference type="ARBA" id="ARBA00022839"/>
    </source>
</evidence>
<keyword evidence="1" id="KW-0540">Nuclease</keyword>
<proteinExistence type="predicted"/>
<dbReference type="PANTHER" id="PTHR30231:SF4">
    <property type="entry name" value="PROTEIN NEN2"/>
    <property type="match status" value="1"/>
</dbReference>
<gene>
    <name evidence="5" type="primary">polC</name>
    <name evidence="5" type="ORF">KBTEX_00842</name>
</gene>
<feature type="domain" description="Exonuclease" evidence="4">
    <location>
        <begin position="51"/>
        <end position="232"/>
    </location>
</feature>
<reference evidence="5" key="1">
    <citation type="submission" date="2019-06" db="EMBL/GenBank/DDBJ databases">
        <authorList>
            <person name="Murdoch R.W."/>
            <person name="Fathepure B."/>
        </authorList>
    </citation>
    <scope>NUCLEOTIDE SEQUENCE</scope>
</reference>
<dbReference type="NCBIfam" id="NF006602">
    <property type="entry name" value="PRK09146.1"/>
    <property type="match status" value="1"/>
</dbReference>
<dbReference type="AlphaFoldDB" id="A0A5B8RAI9"/>
<sequence length="242" mass="27158">MRGRWRSHSRSGANQWGPYIAARAAGSRVPALARYYGAGLPSADTPIGEVSFLALDIETTGLDEARHAIVSVGVVPFDLDRIRLADRHYWVVHPPRALSSLSVTFHHITHTDIENAPDFVEVLPSLLEAMAGRVVVVHYRNIERSFLDAAAKARVGEHLLFPVVDTMAIEAHRHRLSLWARFRRWLGHPPVSIRLNDSRQRYGLPVYQGHHALVDALATAELFQAQVATHLRRDMPVGRLWS</sequence>
<protein>
    <submittedName>
        <fullName evidence="5">DNA polymerase III PolC-type</fullName>
        <ecNumber evidence="5">2.7.7.7</ecNumber>
    </submittedName>
</protein>
<evidence type="ECO:0000259" key="4">
    <source>
        <dbReference type="SMART" id="SM00479"/>
    </source>
</evidence>
<organism evidence="5">
    <name type="scientific">uncultured organism</name>
    <dbReference type="NCBI Taxonomy" id="155900"/>
    <lineage>
        <taxon>unclassified sequences</taxon>
        <taxon>environmental samples</taxon>
    </lineage>
</organism>
<dbReference type="PANTHER" id="PTHR30231">
    <property type="entry name" value="DNA POLYMERASE III SUBUNIT EPSILON"/>
    <property type="match status" value="1"/>
</dbReference>
<dbReference type="GO" id="GO:0008408">
    <property type="term" value="F:3'-5' exonuclease activity"/>
    <property type="evidence" value="ECO:0007669"/>
    <property type="project" value="TreeGrafter"/>
</dbReference>
<dbReference type="Pfam" id="PF00929">
    <property type="entry name" value="RNase_T"/>
    <property type="match status" value="1"/>
</dbReference>
<keyword evidence="5" id="KW-0548">Nucleotidyltransferase</keyword>
<dbReference type="SUPFAM" id="SSF53098">
    <property type="entry name" value="Ribonuclease H-like"/>
    <property type="match status" value="1"/>
</dbReference>
<dbReference type="Gene3D" id="3.30.420.10">
    <property type="entry name" value="Ribonuclease H-like superfamily/Ribonuclease H"/>
    <property type="match status" value="1"/>
</dbReference>
<dbReference type="InterPro" id="IPR013520">
    <property type="entry name" value="Ribonucl_H"/>
</dbReference>
<dbReference type="InterPro" id="IPR012337">
    <property type="entry name" value="RNaseH-like_sf"/>
</dbReference>
<evidence type="ECO:0000313" key="5">
    <source>
        <dbReference type="EMBL" id="QEA04534.1"/>
    </source>
</evidence>
<keyword evidence="2" id="KW-0378">Hydrolase</keyword>
<dbReference type="InterPro" id="IPR036397">
    <property type="entry name" value="RNaseH_sf"/>
</dbReference>
<accession>A0A5B8RAI9</accession>
<dbReference type="GO" id="GO:0003676">
    <property type="term" value="F:nucleic acid binding"/>
    <property type="evidence" value="ECO:0007669"/>
    <property type="project" value="InterPro"/>
</dbReference>
<dbReference type="EMBL" id="MN079085">
    <property type="protein sequence ID" value="QEA04534.1"/>
    <property type="molecule type" value="Genomic_DNA"/>
</dbReference>
<dbReference type="EC" id="2.7.7.7" evidence="5"/>
<keyword evidence="3" id="KW-0269">Exonuclease</keyword>